<evidence type="ECO:0000313" key="1">
    <source>
        <dbReference type="Proteomes" id="UP000887579"/>
    </source>
</evidence>
<protein>
    <submittedName>
        <fullName evidence="2">MD domain-containing protein</fullName>
    </submittedName>
</protein>
<sequence length="458" mass="50900">MKECLCLFVLLVLFASCHAVAIKSNKSDITCPIGYIGEKCKASVCSRTDPKNLSSNGQSLTFIVHNSMTTVTMIQKMQFKMSKVINDMITQNPKWIITYNLVNFTGQEMELSVQTNDPNVFLERFKEFAAENEANTPKYSCKELPVLDALNVYLSAIGKPPAPNSNIFIFMNGIIRYQPALFQAVRDIIIQDQVKISFIEVSAYPCGESITSSGASLMWNISSLSGGEVYAISDVNVPALLKTFPSQYKNAMTSEAHFEDCSKEQIFKFPVDSQTKIVNILINGSLVETPKYINPDGNDNDLSVTNVYSDFSTNSRFDQVIHSIVPGFWAIKLQTSQGSCSIKVSSQSNIFVYPIFVRDEDDDIGPITPFLSVQQYLIAHVDGLSSFNGTKNGSLHSVTISSNETSFTLKMHLRDPQTCKHEYISSSTFHCPPGNYKMTFTGIDSNGFDFQHVQRTGC</sequence>
<reference evidence="2" key="1">
    <citation type="submission" date="2022-11" db="UniProtKB">
        <authorList>
            <consortium name="WormBaseParasite"/>
        </authorList>
    </citation>
    <scope>IDENTIFICATION</scope>
</reference>
<name>A0AC34GXZ6_9BILA</name>
<accession>A0AC34GXZ6</accession>
<dbReference type="WBParaSite" id="ES5_v2.g9768.t1">
    <property type="protein sequence ID" value="ES5_v2.g9768.t1"/>
    <property type="gene ID" value="ES5_v2.g9768"/>
</dbReference>
<evidence type="ECO:0000313" key="2">
    <source>
        <dbReference type="WBParaSite" id="ES5_v2.g9768.t1"/>
    </source>
</evidence>
<organism evidence="1 2">
    <name type="scientific">Panagrolaimus sp. ES5</name>
    <dbReference type="NCBI Taxonomy" id="591445"/>
    <lineage>
        <taxon>Eukaryota</taxon>
        <taxon>Metazoa</taxon>
        <taxon>Ecdysozoa</taxon>
        <taxon>Nematoda</taxon>
        <taxon>Chromadorea</taxon>
        <taxon>Rhabditida</taxon>
        <taxon>Tylenchina</taxon>
        <taxon>Panagrolaimomorpha</taxon>
        <taxon>Panagrolaimoidea</taxon>
        <taxon>Panagrolaimidae</taxon>
        <taxon>Panagrolaimus</taxon>
    </lineage>
</organism>
<dbReference type="Proteomes" id="UP000887579">
    <property type="component" value="Unplaced"/>
</dbReference>
<proteinExistence type="predicted"/>